<feature type="binding site" evidence="10">
    <location>
        <position position="321"/>
    </location>
    <ligand>
        <name>ATP</name>
        <dbReference type="ChEBI" id="CHEBI:30616"/>
    </ligand>
</feature>
<keyword evidence="5 10" id="KW-0547">Nucleotide-binding</keyword>
<comment type="cofactor">
    <cofactor evidence="10">
        <name>Mn(2+)</name>
        <dbReference type="ChEBI" id="CHEBI:29035"/>
    </cofactor>
    <text evidence="10">Binds 1 Mn(2+) ion per subunit.</text>
</comment>
<feature type="binding site" evidence="10">
    <location>
        <position position="321"/>
    </location>
    <ligand>
        <name>substrate</name>
    </ligand>
</feature>
<dbReference type="Pfam" id="PF01293">
    <property type="entry name" value="PEPCK_ATP"/>
    <property type="match status" value="1"/>
</dbReference>
<dbReference type="GO" id="GO:0005524">
    <property type="term" value="F:ATP binding"/>
    <property type="evidence" value="ECO:0007669"/>
    <property type="project" value="UniProtKB-UniRule"/>
</dbReference>
<evidence type="ECO:0000256" key="4">
    <source>
        <dbReference type="ARBA" id="ARBA00022432"/>
    </source>
</evidence>
<feature type="binding site" evidence="10">
    <location>
        <position position="256"/>
    </location>
    <ligand>
        <name>Mn(2+)</name>
        <dbReference type="ChEBI" id="CHEBI:29035"/>
    </ligand>
</feature>
<keyword evidence="11" id="KW-0808">Transferase</keyword>
<dbReference type="Gene3D" id="2.170.8.10">
    <property type="entry name" value="Phosphoenolpyruvate Carboxykinase, domain 2"/>
    <property type="match status" value="1"/>
</dbReference>
<dbReference type="Proteomes" id="UP000215002">
    <property type="component" value="Chromosome"/>
</dbReference>
<dbReference type="Gene3D" id="3.40.449.10">
    <property type="entry name" value="Phosphoenolpyruvate Carboxykinase, domain 1"/>
    <property type="match status" value="1"/>
</dbReference>
<keyword evidence="8 10" id="KW-0456">Lyase</keyword>
<evidence type="ECO:0000313" key="11">
    <source>
        <dbReference type="EMBL" id="ASU36110.1"/>
    </source>
</evidence>
<dbReference type="EC" id="4.1.1.49" evidence="3 10"/>
<feature type="binding site" evidence="10">
    <location>
        <position position="59"/>
    </location>
    <ligand>
        <name>substrate</name>
    </ligand>
</feature>
<feature type="binding site" evidence="10">
    <location>
        <position position="193"/>
    </location>
    <ligand>
        <name>substrate</name>
    </ligand>
</feature>
<evidence type="ECO:0000256" key="3">
    <source>
        <dbReference type="ARBA" id="ARBA00012363"/>
    </source>
</evidence>
<evidence type="ECO:0000256" key="6">
    <source>
        <dbReference type="ARBA" id="ARBA00022793"/>
    </source>
</evidence>
<keyword evidence="10" id="KW-0479">Metal-binding</keyword>
<keyword evidence="6 10" id="KW-0210">Decarboxylase</keyword>
<dbReference type="GO" id="GO:0004612">
    <property type="term" value="F:phosphoenolpyruvate carboxykinase (ATP) activity"/>
    <property type="evidence" value="ECO:0007669"/>
    <property type="project" value="UniProtKB-UniRule"/>
</dbReference>
<feature type="binding site" evidence="10">
    <location>
        <position position="199"/>
    </location>
    <ligand>
        <name>ATP</name>
        <dbReference type="ChEBI" id="CHEBI:30616"/>
    </ligand>
</feature>
<dbReference type="PIRSF" id="PIRSF006294">
    <property type="entry name" value="PEP_crbxkin"/>
    <property type="match status" value="1"/>
</dbReference>
<accession>A0A223P258</accession>
<dbReference type="OrthoDB" id="9806325at2"/>
<feature type="binding site" evidence="10">
    <location>
        <position position="219"/>
    </location>
    <ligand>
        <name>ATP</name>
        <dbReference type="ChEBI" id="CHEBI:30616"/>
    </ligand>
</feature>
<feature type="binding site" evidence="10">
    <location>
        <position position="199"/>
    </location>
    <ligand>
        <name>substrate</name>
    </ligand>
</feature>
<dbReference type="InterPro" id="IPR013035">
    <property type="entry name" value="PEP_carboxykinase_C"/>
</dbReference>
<keyword evidence="12" id="KW-1185">Reference proteome</keyword>
<comment type="subcellular location">
    <subcellularLocation>
        <location evidence="10">Cytoplasm</location>
    </subcellularLocation>
</comment>
<dbReference type="PANTHER" id="PTHR30031:SF0">
    <property type="entry name" value="PHOSPHOENOLPYRUVATE CARBOXYKINASE (ATP)"/>
    <property type="match status" value="1"/>
</dbReference>
<name>A0A223P258_9SPHI</name>
<evidence type="ECO:0000256" key="9">
    <source>
        <dbReference type="ARBA" id="ARBA00047371"/>
    </source>
</evidence>
<dbReference type="GO" id="GO:0046872">
    <property type="term" value="F:metal ion binding"/>
    <property type="evidence" value="ECO:0007669"/>
    <property type="project" value="UniProtKB-KW"/>
</dbReference>
<reference evidence="11 12" key="1">
    <citation type="submission" date="2017-08" db="EMBL/GenBank/DDBJ databases">
        <title>Complete genome sequence of Mucilaginibacter sp. strain BJC16-A31.</title>
        <authorList>
            <consortium name="Henan University of Science and Technology"/>
            <person name="You X."/>
        </authorList>
    </citation>
    <scope>NUCLEOTIDE SEQUENCE [LARGE SCALE GENOMIC DNA]</scope>
    <source>
        <strain evidence="11 12">BJC16-A31</strain>
    </source>
</reference>
<dbReference type="AlphaFoldDB" id="A0A223P258"/>
<keyword evidence="7 10" id="KW-0067">ATP-binding</keyword>
<dbReference type="KEGG" id="muc:MuYL_4225"/>
<evidence type="ECO:0000256" key="1">
    <source>
        <dbReference type="ARBA" id="ARBA00004742"/>
    </source>
</evidence>
<feature type="binding site" evidence="10">
    <location>
        <position position="284"/>
    </location>
    <ligand>
        <name>ATP</name>
        <dbReference type="ChEBI" id="CHEBI:30616"/>
    </ligand>
</feature>
<dbReference type="CDD" id="cd00484">
    <property type="entry name" value="PEPCK_ATP"/>
    <property type="match status" value="1"/>
</dbReference>
<dbReference type="NCBIfam" id="NF006820">
    <property type="entry name" value="PRK09344.1-2"/>
    <property type="match status" value="1"/>
</dbReference>
<feature type="binding site" evidence="10">
    <location>
        <position position="446"/>
    </location>
    <ligand>
        <name>ATP</name>
        <dbReference type="ChEBI" id="CHEBI:30616"/>
    </ligand>
</feature>
<dbReference type="NCBIfam" id="TIGR00224">
    <property type="entry name" value="pckA"/>
    <property type="match status" value="1"/>
</dbReference>
<dbReference type="UniPathway" id="UPA00138"/>
<keyword evidence="10" id="KW-0963">Cytoplasm</keyword>
<dbReference type="SUPFAM" id="SSF53795">
    <property type="entry name" value="PEP carboxykinase-like"/>
    <property type="match status" value="1"/>
</dbReference>
<comment type="similarity">
    <text evidence="2 10">Belongs to the phosphoenolpyruvate carboxykinase (ATP) family.</text>
</comment>
<dbReference type="SUPFAM" id="SSF68923">
    <property type="entry name" value="PEP carboxykinase N-terminal domain"/>
    <property type="match status" value="1"/>
</dbReference>
<proteinExistence type="inferred from homology"/>
<gene>
    <name evidence="10" type="primary">pckA</name>
    <name evidence="11" type="ORF">MuYL_4225</name>
</gene>
<keyword evidence="11" id="KW-0418">Kinase</keyword>
<comment type="catalytic activity">
    <reaction evidence="9 10">
        <text>oxaloacetate + ATP = phosphoenolpyruvate + ADP + CO2</text>
        <dbReference type="Rhea" id="RHEA:18617"/>
        <dbReference type="ChEBI" id="CHEBI:16452"/>
        <dbReference type="ChEBI" id="CHEBI:16526"/>
        <dbReference type="ChEBI" id="CHEBI:30616"/>
        <dbReference type="ChEBI" id="CHEBI:58702"/>
        <dbReference type="ChEBI" id="CHEBI:456216"/>
        <dbReference type="EC" id="4.1.1.49"/>
    </reaction>
</comment>
<comment type="caution">
    <text evidence="10">Lacks conserved residue(s) required for the propagation of feature annotation.</text>
</comment>
<evidence type="ECO:0000256" key="8">
    <source>
        <dbReference type="ARBA" id="ARBA00023239"/>
    </source>
</evidence>
<feature type="binding site" evidence="10">
    <location>
        <position position="199"/>
    </location>
    <ligand>
        <name>Mn(2+)</name>
        <dbReference type="ChEBI" id="CHEBI:29035"/>
    </ligand>
</feature>
<dbReference type="Gene3D" id="3.90.228.20">
    <property type="match status" value="1"/>
</dbReference>
<keyword evidence="11" id="KW-0670">Pyruvate</keyword>
<evidence type="ECO:0000256" key="2">
    <source>
        <dbReference type="ARBA" id="ARBA00006052"/>
    </source>
</evidence>
<evidence type="ECO:0000313" key="12">
    <source>
        <dbReference type="Proteomes" id="UP000215002"/>
    </source>
</evidence>
<dbReference type="InterPro" id="IPR008210">
    <property type="entry name" value="PEP_carboxykinase_N"/>
</dbReference>
<feature type="binding site" evidence="10">
    <location>
        <begin position="235"/>
        <end position="243"/>
    </location>
    <ligand>
        <name>ATP</name>
        <dbReference type="ChEBI" id="CHEBI:30616"/>
    </ligand>
</feature>
<comment type="function">
    <text evidence="10">Involved in the gluconeogenesis. Catalyzes the conversion of oxaloacetate (OAA) to phosphoenolpyruvate (PEP) through direct phosphoryl transfer between the nucleoside triphosphate and OAA.</text>
</comment>
<feature type="binding site" evidence="10">
    <location>
        <position position="219"/>
    </location>
    <ligand>
        <name>Mn(2+)</name>
        <dbReference type="ChEBI" id="CHEBI:29035"/>
    </ligand>
</feature>
<dbReference type="GO" id="GO:0016301">
    <property type="term" value="F:kinase activity"/>
    <property type="evidence" value="ECO:0007669"/>
    <property type="project" value="UniProtKB-KW"/>
</dbReference>
<dbReference type="GO" id="GO:0005829">
    <property type="term" value="C:cytosol"/>
    <property type="evidence" value="ECO:0007669"/>
    <property type="project" value="TreeGrafter"/>
</dbReference>
<keyword evidence="4 10" id="KW-0312">Gluconeogenesis</keyword>
<organism evidence="11 12">
    <name type="scientific">Mucilaginibacter xinganensis</name>
    <dbReference type="NCBI Taxonomy" id="1234841"/>
    <lineage>
        <taxon>Bacteria</taxon>
        <taxon>Pseudomonadati</taxon>
        <taxon>Bacteroidota</taxon>
        <taxon>Sphingobacteriia</taxon>
        <taxon>Sphingobacteriales</taxon>
        <taxon>Sphingobacteriaceae</taxon>
        <taxon>Mucilaginibacter</taxon>
    </lineage>
</organism>
<dbReference type="InterPro" id="IPR001272">
    <property type="entry name" value="PEP_carboxykinase_ATP"/>
</dbReference>
<dbReference type="RefSeq" id="WP_094572186.1">
    <property type="nucleotide sequence ID" value="NZ_CP022743.1"/>
</dbReference>
<dbReference type="EMBL" id="CP022743">
    <property type="protein sequence ID" value="ASU36110.1"/>
    <property type="molecule type" value="Genomic_DNA"/>
</dbReference>
<dbReference type="GO" id="GO:0006094">
    <property type="term" value="P:gluconeogenesis"/>
    <property type="evidence" value="ECO:0007669"/>
    <property type="project" value="UniProtKB-UniRule"/>
</dbReference>
<dbReference type="PANTHER" id="PTHR30031">
    <property type="entry name" value="PHOSPHOENOLPYRUVATE CARBOXYKINASE ATP"/>
    <property type="match status" value="1"/>
</dbReference>
<evidence type="ECO:0000256" key="7">
    <source>
        <dbReference type="ARBA" id="ARBA00022840"/>
    </source>
</evidence>
<keyword evidence="10" id="KW-0464">Manganese</keyword>
<dbReference type="NCBIfam" id="NF006821">
    <property type="entry name" value="PRK09344.1-3"/>
    <property type="match status" value="1"/>
</dbReference>
<comment type="pathway">
    <text evidence="1 10">Carbohydrate biosynthesis; gluconeogenesis.</text>
</comment>
<dbReference type="HAMAP" id="MF_00453">
    <property type="entry name" value="PEPCK_ATP"/>
    <property type="match status" value="1"/>
</dbReference>
<evidence type="ECO:0000256" key="5">
    <source>
        <dbReference type="ARBA" id="ARBA00022741"/>
    </source>
</evidence>
<sequence>MRKNTTNVPDLSYLQLDGAMTVFYQLNTAELVGAALKRNEGVLADTGALAIDTGEFTGRSPKDRFIVEDDITRDTVWWGKVNFKFDAEKFDALLQKVTGYLSQGEIFVRDCCACANEKYYIDIRVVTETAYQNLFAHHLFLRPEVPDATLVPGWTIIAAPGFKADPEVDGTLRHNFSIINFTKKIILIGGTAYTGEIKKGIFSVLNFILPHEKKVLSMHCSANIGAKGDTAIFFGLSGTGKTTLSADPERNLIGDDEHGWCDDTIFNFEGGCYAKCIDLTAEKEPQIFNAIKFGALLENINFIKRTRTVDFSNIGKTENTRVAYPLYYISNAVIPSTGHLPKNIFFLTADAFGILPPVSKLTVEQAMYHFISGYTAKVAGTEAGITEPKATFSACFGEAFLPLNPVNYAELLGNKIKKHNVKVWLINTGWTGGAYGTGKRMQLKYTRAMISAALSGELDNVKYTVHPVFNLQMPQSCPNVPDNLLNPSNTWADAEIYNEKANDLAIAFIKNFRRYAPFCKSEIINAAPKVTESTLVT</sequence>
<protein>
    <recommendedName>
        <fullName evidence="3 10">Phosphoenolpyruvate carboxykinase (ATP)</fullName>
        <shortName evidence="10">PCK</shortName>
        <shortName evidence="10">PEP carboxykinase</shortName>
        <shortName evidence="10">PEPCK</shortName>
        <ecNumber evidence="3 10">4.1.1.49</ecNumber>
    </recommendedName>
</protein>
<evidence type="ECO:0000256" key="10">
    <source>
        <dbReference type="HAMAP-Rule" id="MF_00453"/>
    </source>
</evidence>